<proteinExistence type="predicted"/>
<reference evidence="1" key="1">
    <citation type="submission" date="2017-05" db="UniProtKB">
        <authorList>
            <consortium name="EnsemblMetazoa"/>
        </authorList>
    </citation>
    <scope>IDENTIFICATION</scope>
</reference>
<protein>
    <submittedName>
        <fullName evidence="1">Uncharacterized protein</fullName>
    </submittedName>
</protein>
<dbReference type="EnsemblMetazoa" id="Aqu2.1.19245_001">
    <property type="protein sequence ID" value="Aqu2.1.19245_001"/>
    <property type="gene ID" value="Aqu2.1.19245"/>
</dbReference>
<evidence type="ECO:0000313" key="1">
    <source>
        <dbReference type="EnsemblMetazoa" id="Aqu2.1.19245_001"/>
    </source>
</evidence>
<dbReference type="InParanoid" id="A0A1X7TVU8"/>
<dbReference type="AlphaFoldDB" id="A0A1X7TVU8"/>
<accession>A0A1X7TVU8</accession>
<organism evidence="1">
    <name type="scientific">Amphimedon queenslandica</name>
    <name type="common">Sponge</name>
    <dbReference type="NCBI Taxonomy" id="400682"/>
    <lineage>
        <taxon>Eukaryota</taxon>
        <taxon>Metazoa</taxon>
        <taxon>Porifera</taxon>
        <taxon>Demospongiae</taxon>
        <taxon>Heteroscleromorpha</taxon>
        <taxon>Haplosclerida</taxon>
        <taxon>Niphatidae</taxon>
        <taxon>Amphimedon</taxon>
    </lineage>
</organism>
<name>A0A1X7TVU8_AMPQE</name>
<sequence>MYSREGCIKKHLWKKLETGHTHIRAWASVEFQLRHWL</sequence>